<evidence type="ECO:0000256" key="2">
    <source>
        <dbReference type="SAM" id="SignalP"/>
    </source>
</evidence>
<feature type="region of interest" description="Disordered" evidence="1">
    <location>
        <begin position="1"/>
        <end position="22"/>
    </location>
</feature>
<name>A0A4U1J9H1_9BACT</name>
<dbReference type="Gene3D" id="2.60.40.2230">
    <property type="entry name" value="Uncharacterised protein YcnI-like PF07987, DUF1775"/>
    <property type="match status" value="1"/>
</dbReference>
<keyword evidence="5" id="KW-1185">Reference proteome</keyword>
<dbReference type="InterPro" id="IPR038507">
    <property type="entry name" value="YcnI-like_sf"/>
</dbReference>
<protein>
    <submittedName>
        <fullName evidence="4">DUF1775 domain-containing protein</fullName>
    </submittedName>
</protein>
<organism evidence="4 5">
    <name type="scientific">Polyangium fumosum</name>
    <dbReference type="NCBI Taxonomy" id="889272"/>
    <lineage>
        <taxon>Bacteria</taxon>
        <taxon>Pseudomonadati</taxon>
        <taxon>Myxococcota</taxon>
        <taxon>Polyangia</taxon>
        <taxon>Polyangiales</taxon>
        <taxon>Polyangiaceae</taxon>
        <taxon>Polyangium</taxon>
    </lineage>
</organism>
<dbReference type="EMBL" id="SSMQ01000023">
    <property type="protein sequence ID" value="TKD05050.1"/>
    <property type="molecule type" value="Genomic_DNA"/>
</dbReference>
<accession>A0A4U1J9H1</accession>
<dbReference type="Pfam" id="PF07987">
    <property type="entry name" value="DUF1775"/>
    <property type="match status" value="1"/>
</dbReference>
<evidence type="ECO:0000313" key="4">
    <source>
        <dbReference type="EMBL" id="TKD05050.1"/>
    </source>
</evidence>
<feature type="chain" id="PRO_5020613444" evidence="2">
    <location>
        <begin position="50"/>
        <end position="258"/>
    </location>
</feature>
<feature type="signal peptide" evidence="2">
    <location>
        <begin position="1"/>
        <end position="49"/>
    </location>
</feature>
<dbReference type="OrthoDB" id="9796962at2"/>
<comment type="caution">
    <text evidence="4">The sequence shown here is derived from an EMBL/GenBank/DDBJ whole genome shotgun (WGS) entry which is preliminary data.</text>
</comment>
<gene>
    <name evidence="4" type="ORF">E8A74_22560</name>
</gene>
<evidence type="ECO:0000313" key="5">
    <source>
        <dbReference type="Proteomes" id="UP000309215"/>
    </source>
</evidence>
<dbReference type="InterPro" id="IPR012533">
    <property type="entry name" value="YcnI-copper_dom"/>
</dbReference>
<keyword evidence="2" id="KW-0732">Signal</keyword>
<evidence type="ECO:0000259" key="3">
    <source>
        <dbReference type="Pfam" id="PF07987"/>
    </source>
</evidence>
<dbReference type="AlphaFoldDB" id="A0A4U1J9H1"/>
<dbReference type="Proteomes" id="UP000309215">
    <property type="component" value="Unassembled WGS sequence"/>
</dbReference>
<evidence type="ECO:0000256" key="1">
    <source>
        <dbReference type="SAM" id="MobiDB-lite"/>
    </source>
</evidence>
<sequence length="258" mass="27743">MRHRDAPSPYARHASPRPPLSKETMKMKNKVLGSLAMAGVLAASASAQAHIAAVAPTAIAGKTLLVELGVGHGCEGADTYAITVDIPKGMTSVRPMESDFGKTSLTYDAVDTALVTSVTWQKDEADALPKDTNYYKIAFRAKLPAAPFTSIYYKIHQVCRAADATLSYAEWVALPGEMGEPAAAQALVPDHLPGWNKFTVPADIPDLSIYFKDALIVWRGSDAYSFNDATVELIKGTQGVNLLSADGVKANDEIWVRY</sequence>
<feature type="domain" description="YncI copper-binding" evidence="3">
    <location>
        <begin position="50"/>
        <end position="180"/>
    </location>
</feature>
<reference evidence="4 5" key="1">
    <citation type="submission" date="2019-04" db="EMBL/GenBank/DDBJ databases">
        <authorList>
            <person name="Li Y."/>
            <person name="Wang J."/>
        </authorList>
    </citation>
    <scope>NUCLEOTIDE SEQUENCE [LARGE SCALE GENOMIC DNA]</scope>
    <source>
        <strain evidence="4 5">DSM 14668</strain>
    </source>
</reference>
<proteinExistence type="predicted"/>